<dbReference type="FunFam" id="3.40.50.720:FF:000084">
    <property type="entry name" value="Short-chain dehydrogenase reductase"/>
    <property type="match status" value="1"/>
</dbReference>
<keyword evidence="2 3" id="KW-0560">Oxidoreductase</keyword>
<dbReference type="RefSeq" id="WP_185990387.1">
    <property type="nucleotide sequence ID" value="NZ_JACCAE010000001.1"/>
</dbReference>
<dbReference type="PANTHER" id="PTHR42879:SF6">
    <property type="entry name" value="NADPH-DEPENDENT REDUCTASE BACG"/>
    <property type="match status" value="1"/>
</dbReference>
<dbReference type="PANTHER" id="PTHR42879">
    <property type="entry name" value="3-OXOACYL-(ACYL-CARRIER-PROTEIN) REDUCTASE"/>
    <property type="match status" value="1"/>
</dbReference>
<name>A0A852VK62_9MICO</name>
<dbReference type="SUPFAM" id="SSF51735">
    <property type="entry name" value="NAD(P)-binding Rossmann-fold domains"/>
    <property type="match status" value="1"/>
</dbReference>
<dbReference type="CDD" id="cd05344">
    <property type="entry name" value="BKR_like_SDR_like"/>
    <property type="match status" value="1"/>
</dbReference>
<gene>
    <name evidence="3" type="ORF">BJY20_000844</name>
</gene>
<comment type="caution">
    <text evidence="3">The sequence shown here is derived from an EMBL/GenBank/DDBJ whole genome shotgun (WGS) entry which is preliminary data.</text>
</comment>
<dbReference type="Proteomes" id="UP000554054">
    <property type="component" value="Unassembled WGS sequence"/>
</dbReference>
<proteinExistence type="inferred from homology"/>
<dbReference type="AlphaFoldDB" id="A0A852VK62"/>
<accession>A0A852VK62</accession>
<organism evidence="3 4">
    <name type="scientific">Janibacter cremeus</name>
    <dbReference type="NCBI Taxonomy" id="1285192"/>
    <lineage>
        <taxon>Bacteria</taxon>
        <taxon>Bacillati</taxon>
        <taxon>Actinomycetota</taxon>
        <taxon>Actinomycetes</taxon>
        <taxon>Micrococcales</taxon>
        <taxon>Intrasporangiaceae</taxon>
        <taxon>Janibacter</taxon>
    </lineage>
</organism>
<dbReference type="InterPro" id="IPR036291">
    <property type="entry name" value="NAD(P)-bd_dom_sf"/>
</dbReference>
<dbReference type="GO" id="GO:0004316">
    <property type="term" value="F:3-oxoacyl-[acyl-carrier-protein] reductase (NADPH) activity"/>
    <property type="evidence" value="ECO:0007669"/>
    <property type="project" value="UniProtKB-EC"/>
</dbReference>
<reference evidence="3 4" key="1">
    <citation type="submission" date="2020-07" db="EMBL/GenBank/DDBJ databases">
        <title>Sequencing the genomes of 1000 actinobacteria strains.</title>
        <authorList>
            <person name="Klenk H.-P."/>
        </authorList>
    </citation>
    <scope>NUCLEOTIDE SEQUENCE [LARGE SCALE GENOMIC DNA]</scope>
    <source>
        <strain evidence="3 4">DSM 26154</strain>
    </source>
</reference>
<evidence type="ECO:0000256" key="1">
    <source>
        <dbReference type="ARBA" id="ARBA00006484"/>
    </source>
</evidence>
<evidence type="ECO:0000313" key="4">
    <source>
        <dbReference type="Proteomes" id="UP000554054"/>
    </source>
</evidence>
<comment type="similarity">
    <text evidence="1">Belongs to the short-chain dehydrogenases/reductases (SDR) family.</text>
</comment>
<evidence type="ECO:0000256" key="2">
    <source>
        <dbReference type="ARBA" id="ARBA00023002"/>
    </source>
</evidence>
<dbReference type="InterPro" id="IPR050259">
    <property type="entry name" value="SDR"/>
</dbReference>
<keyword evidence="4" id="KW-1185">Reference proteome</keyword>
<dbReference type="InterPro" id="IPR002347">
    <property type="entry name" value="SDR_fam"/>
</dbReference>
<dbReference type="Gene3D" id="3.40.50.720">
    <property type="entry name" value="NAD(P)-binding Rossmann-like Domain"/>
    <property type="match status" value="1"/>
</dbReference>
<evidence type="ECO:0000313" key="3">
    <source>
        <dbReference type="EMBL" id="NYF97452.1"/>
    </source>
</evidence>
<sequence length="262" mass="27179">MSFTTTTRSTALVLAGSKGLGYGCASRLAEDGHDVALCARSAESAEAAASTLAAHTRSLGVAADVSDPEQLHEAVERVRTELGPISVLVANAGGPPAGGFEALADESWETAYQLTLMSFVRCVREVLPDMRALGGGRIILIGSSSVRRPIPNLTLSNTFRPALNGLVKDLAIDLAADNVTVNVVAPGRVDTDRVRQLDLAGAERTGRTAEEVRAASEGSIPMGRYGRVEEFAALVGFLASEAASYVTGQTILVDGGLTASLP</sequence>
<dbReference type="EMBL" id="JACCAE010000001">
    <property type="protein sequence ID" value="NYF97452.1"/>
    <property type="molecule type" value="Genomic_DNA"/>
</dbReference>
<protein>
    <submittedName>
        <fullName evidence="3">3-oxoacyl-[acyl-carrier protein] reductase</fullName>
        <ecNumber evidence="3">1.1.1.100</ecNumber>
    </submittedName>
</protein>
<dbReference type="EC" id="1.1.1.100" evidence="3"/>
<dbReference type="Pfam" id="PF13561">
    <property type="entry name" value="adh_short_C2"/>
    <property type="match status" value="1"/>
</dbReference>
<dbReference type="PRINTS" id="PR00081">
    <property type="entry name" value="GDHRDH"/>
</dbReference>